<evidence type="ECO:0000313" key="2">
    <source>
        <dbReference type="EMBL" id="SMD20464.1"/>
    </source>
</evidence>
<keyword evidence="3" id="KW-1185">Reference proteome</keyword>
<protein>
    <recommendedName>
        <fullName evidence="1">DUF397 domain-containing protein</fullName>
    </recommendedName>
</protein>
<dbReference type="Pfam" id="PF04149">
    <property type="entry name" value="DUF397"/>
    <property type="match status" value="1"/>
</dbReference>
<reference evidence="2 3" key="1">
    <citation type="submission" date="2017-04" db="EMBL/GenBank/DDBJ databases">
        <authorList>
            <person name="Afonso C.L."/>
            <person name="Miller P.J."/>
            <person name="Scott M.A."/>
            <person name="Spackman E."/>
            <person name="Goraichik I."/>
            <person name="Dimitrov K.M."/>
            <person name="Suarez D.L."/>
            <person name="Swayne D.E."/>
        </authorList>
    </citation>
    <scope>NUCLEOTIDE SEQUENCE [LARGE SCALE GENOMIC DNA]</scope>
    <source>
        <strain evidence="2 3">DSM 43828</strain>
    </source>
</reference>
<dbReference type="InterPro" id="IPR007278">
    <property type="entry name" value="DUF397"/>
</dbReference>
<organism evidence="2 3">
    <name type="scientific">Kibdelosporangium aridum</name>
    <dbReference type="NCBI Taxonomy" id="2030"/>
    <lineage>
        <taxon>Bacteria</taxon>
        <taxon>Bacillati</taxon>
        <taxon>Actinomycetota</taxon>
        <taxon>Actinomycetes</taxon>
        <taxon>Pseudonocardiales</taxon>
        <taxon>Pseudonocardiaceae</taxon>
        <taxon>Kibdelosporangium</taxon>
    </lineage>
</organism>
<accession>A0A1Y5Y0C2</accession>
<feature type="domain" description="DUF397" evidence="1">
    <location>
        <begin position="14"/>
        <end position="64"/>
    </location>
</feature>
<dbReference type="AlphaFoldDB" id="A0A1Y5Y0C2"/>
<dbReference type="RefSeq" id="WP_327223656.1">
    <property type="nucleotide sequence ID" value="NZ_FWXV01000006.1"/>
</dbReference>
<evidence type="ECO:0000259" key="1">
    <source>
        <dbReference type="Pfam" id="PF04149"/>
    </source>
</evidence>
<sequence>MISQEIVIPKDTIWRKASRSVGEGACVEVGPFPGHTATRDSKNASGPVLVFGEGEWTVFLESVKCGLLS</sequence>
<dbReference type="EMBL" id="FWXV01000006">
    <property type="protein sequence ID" value="SMD20464.1"/>
    <property type="molecule type" value="Genomic_DNA"/>
</dbReference>
<dbReference type="Proteomes" id="UP000192674">
    <property type="component" value="Unassembled WGS sequence"/>
</dbReference>
<proteinExistence type="predicted"/>
<name>A0A1Y5Y0C2_KIBAR</name>
<evidence type="ECO:0000313" key="3">
    <source>
        <dbReference type="Proteomes" id="UP000192674"/>
    </source>
</evidence>
<gene>
    <name evidence="2" type="ORF">SAMN05661093_06439</name>
</gene>